<evidence type="ECO:0000256" key="4">
    <source>
        <dbReference type="SAM" id="Phobius"/>
    </source>
</evidence>
<dbReference type="PROSITE" id="PS50005">
    <property type="entry name" value="TPR"/>
    <property type="match status" value="1"/>
</dbReference>
<accession>A0ABT2RI36</accession>
<feature type="transmembrane region" description="Helical" evidence="4">
    <location>
        <begin position="224"/>
        <end position="246"/>
    </location>
</feature>
<evidence type="ECO:0000256" key="1">
    <source>
        <dbReference type="PROSITE-ProRule" id="PRU00339"/>
    </source>
</evidence>
<dbReference type="InterPro" id="IPR011990">
    <property type="entry name" value="TPR-like_helical_dom_sf"/>
</dbReference>
<dbReference type="EMBL" id="JAOQJU010000001">
    <property type="protein sequence ID" value="MCU6685006.1"/>
    <property type="molecule type" value="Genomic_DNA"/>
</dbReference>
<keyword evidence="2" id="KW-0175">Coiled coil</keyword>
<feature type="region of interest" description="Disordered" evidence="3">
    <location>
        <begin position="424"/>
        <end position="453"/>
    </location>
</feature>
<gene>
    <name evidence="5" type="ORF">OCV99_00295</name>
</gene>
<dbReference type="RefSeq" id="WP_158367222.1">
    <property type="nucleotide sequence ID" value="NZ_JAOQJU010000001.1"/>
</dbReference>
<dbReference type="InterPro" id="IPR019734">
    <property type="entry name" value="TPR_rpt"/>
</dbReference>
<dbReference type="Pfam" id="PF13432">
    <property type="entry name" value="TPR_16"/>
    <property type="match status" value="2"/>
</dbReference>
<keyword evidence="4" id="KW-0812">Transmembrane</keyword>
<evidence type="ECO:0000313" key="5">
    <source>
        <dbReference type="EMBL" id="MCU6685006.1"/>
    </source>
</evidence>
<keyword evidence="4" id="KW-1133">Transmembrane helix</keyword>
<reference evidence="5 6" key="1">
    <citation type="journal article" date="2021" name="ISME Commun">
        <title>Automated analysis of genomic sequences facilitates high-throughput and comprehensive description of bacteria.</title>
        <authorList>
            <person name="Hitch T.C.A."/>
        </authorList>
    </citation>
    <scope>NUCLEOTIDE SEQUENCE [LARGE SCALE GENOMIC DNA]</scope>
    <source>
        <strain evidence="5 6">Sanger_03</strain>
    </source>
</reference>
<comment type="caution">
    <text evidence="5">The sequence shown here is derived from an EMBL/GenBank/DDBJ whole genome shotgun (WGS) entry which is preliminary data.</text>
</comment>
<organism evidence="5 6">
    <name type="scientific">Dorea acetigenes</name>
    <dbReference type="NCBI Taxonomy" id="2981787"/>
    <lineage>
        <taxon>Bacteria</taxon>
        <taxon>Bacillati</taxon>
        <taxon>Bacillota</taxon>
        <taxon>Clostridia</taxon>
        <taxon>Lachnospirales</taxon>
        <taxon>Lachnospiraceae</taxon>
        <taxon>Dorea</taxon>
    </lineage>
</organism>
<dbReference type="SMART" id="SM00028">
    <property type="entry name" value="TPR"/>
    <property type="match status" value="5"/>
</dbReference>
<dbReference type="Proteomes" id="UP001652431">
    <property type="component" value="Unassembled WGS sequence"/>
</dbReference>
<evidence type="ECO:0000313" key="6">
    <source>
        <dbReference type="Proteomes" id="UP001652431"/>
    </source>
</evidence>
<dbReference type="SUPFAM" id="SSF48452">
    <property type="entry name" value="TPR-like"/>
    <property type="match status" value="2"/>
</dbReference>
<evidence type="ECO:0000256" key="2">
    <source>
        <dbReference type="SAM" id="Coils"/>
    </source>
</evidence>
<keyword evidence="6" id="KW-1185">Reference proteome</keyword>
<proteinExistence type="predicted"/>
<sequence length="453" mass="51187">MEYTQKLVYQSNYWYNDGLKRAKIRDMSGAAASLKKSLQYNRENTAARNLLGLVYYGRGEIGEALVEWILSKNFQSHDNIANYYIQKVQGDPEGLAAVNQAIRKYNQSLEYCGQEGEDLAIIQLKKAIQSHPSFLKAYQLLALLYMKTEQYSKARQTLRSAHKLDTTNDITLRYMHEMKQLRKKGNAHPRKEEKSQAVSYQVGNDTVIQPVAAGIKGHAGLMTIVNILIGLVVGIAVMWFMVMPAVTRSNNEKTNQQVVEFSDRIATQEAQISALKKELEEYRSNGEAAEAAQQTAESTQESYEIVMSIYNSYTEGDMTDEAMVTELLKVNPDALGIAGREQYDSMTGELYDRYGSVLYESARENYDLANYTEAITSLTTLMQMNSGYQNGYAMLLLAQCYEASGDSENANVWYTNLDQNFPGVKEEAAQNAQESADYSEDDGYYDEYSEDYE</sequence>
<name>A0ABT2RI36_9FIRM</name>
<keyword evidence="4" id="KW-0472">Membrane</keyword>
<feature type="coiled-coil region" evidence="2">
    <location>
        <begin position="251"/>
        <end position="292"/>
    </location>
</feature>
<dbReference type="Gene3D" id="1.25.40.10">
    <property type="entry name" value="Tetratricopeptide repeat domain"/>
    <property type="match status" value="3"/>
</dbReference>
<protein>
    <submittedName>
        <fullName evidence="5">Tetratricopeptide repeat protein</fullName>
    </submittedName>
</protein>
<keyword evidence="1" id="KW-0802">TPR repeat</keyword>
<feature type="compositionally biased region" description="Acidic residues" evidence="3">
    <location>
        <begin position="437"/>
        <end position="453"/>
    </location>
</feature>
<evidence type="ECO:0000256" key="3">
    <source>
        <dbReference type="SAM" id="MobiDB-lite"/>
    </source>
</evidence>
<feature type="repeat" description="TPR" evidence="1">
    <location>
        <begin position="135"/>
        <end position="168"/>
    </location>
</feature>